<organism evidence="4 5">
    <name type="scientific">Homoserinimonas aerilata</name>
    <dbReference type="NCBI Taxonomy" id="1162970"/>
    <lineage>
        <taxon>Bacteria</taxon>
        <taxon>Bacillati</taxon>
        <taxon>Actinomycetota</taxon>
        <taxon>Actinomycetes</taxon>
        <taxon>Micrococcales</taxon>
        <taxon>Microbacteriaceae</taxon>
        <taxon>Homoserinimonas</taxon>
    </lineage>
</organism>
<dbReference type="EMBL" id="VFOM01000001">
    <property type="protein sequence ID" value="TQL48848.1"/>
    <property type="molecule type" value="Genomic_DNA"/>
</dbReference>
<dbReference type="AlphaFoldDB" id="A0A542YLA3"/>
<evidence type="ECO:0000256" key="2">
    <source>
        <dbReference type="ARBA" id="ARBA00022840"/>
    </source>
</evidence>
<reference evidence="4 5" key="1">
    <citation type="submission" date="2019-06" db="EMBL/GenBank/DDBJ databases">
        <title>Sequencing the genomes of 1000 actinobacteria strains.</title>
        <authorList>
            <person name="Klenk H.-P."/>
        </authorList>
    </citation>
    <scope>NUCLEOTIDE SEQUENCE [LARGE SCALE GENOMIC DNA]</scope>
    <source>
        <strain evidence="4 5">DSM 26477</strain>
    </source>
</reference>
<evidence type="ECO:0000259" key="3">
    <source>
        <dbReference type="PROSITE" id="PS50893"/>
    </source>
</evidence>
<dbReference type="InterPro" id="IPR050107">
    <property type="entry name" value="ABC_carbohydrate_import_ATPase"/>
</dbReference>
<keyword evidence="1" id="KW-0547">Nucleotide-binding</keyword>
<accession>A0A542YLA3</accession>
<evidence type="ECO:0000313" key="5">
    <source>
        <dbReference type="Proteomes" id="UP000317998"/>
    </source>
</evidence>
<protein>
    <submittedName>
        <fullName evidence="4">Monosaccharide ABC transporter ATP-binding protein (CUT2 family)</fullName>
    </submittedName>
</protein>
<dbReference type="GO" id="GO:0016887">
    <property type="term" value="F:ATP hydrolysis activity"/>
    <property type="evidence" value="ECO:0007669"/>
    <property type="project" value="InterPro"/>
</dbReference>
<sequence>MHDAASQKSTTAIAGLHVAKRFGHVQALTDASVTVGAGEVVALVGDNGAGKSTFLKTLLGLIVPDEGEFIVGDQPVHFTSIRDAQAAGVEAVHQDLSLAPDLSVVDNMFLGHEVFTRGILGKLGVIARKEMTERADVALRELSIKLPSLKVDVSDLSGGQKQGVAVARAVMWGHTAILMDEPTAALGARQSEIVCELMRTVAARGLGVLVVSHDLPRILKVADRVTVLWRGSTVMDAPASGLTVPDVVATMVGFGKEQAA</sequence>
<keyword evidence="5" id="KW-1185">Reference proteome</keyword>
<dbReference type="InterPro" id="IPR027417">
    <property type="entry name" value="P-loop_NTPase"/>
</dbReference>
<name>A0A542YLA3_9MICO</name>
<dbReference type="PROSITE" id="PS50893">
    <property type="entry name" value="ABC_TRANSPORTER_2"/>
    <property type="match status" value="1"/>
</dbReference>
<dbReference type="Proteomes" id="UP000317998">
    <property type="component" value="Unassembled WGS sequence"/>
</dbReference>
<dbReference type="SUPFAM" id="SSF52540">
    <property type="entry name" value="P-loop containing nucleoside triphosphate hydrolases"/>
    <property type="match status" value="1"/>
</dbReference>
<evidence type="ECO:0000256" key="1">
    <source>
        <dbReference type="ARBA" id="ARBA00022741"/>
    </source>
</evidence>
<dbReference type="PANTHER" id="PTHR43790">
    <property type="entry name" value="CARBOHYDRATE TRANSPORT ATP-BINDING PROTEIN MG119-RELATED"/>
    <property type="match status" value="1"/>
</dbReference>
<dbReference type="GO" id="GO:0005524">
    <property type="term" value="F:ATP binding"/>
    <property type="evidence" value="ECO:0007669"/>
    <property type="project" value="UniProtKB-KW"/>
</dbReference>
<feature type="domain" description="ABC transporter" evidence="3">
    <location>
        <begin position="13"/>
        <end position="255"/>
    </location>
</feature>
<dbReference type="InterPro" id="IPR003439">
    <property type="entry name" value="ABC_transporter-like_ATP-bd"/>
</dbReference>
<dbReference type="PANTHER" id="PTHR43790:SF8">
    <property type="entry name" value="SUGAR ABC TRANSPORTER ATP-BINDING PROTEIN"/>
    <property type="match status" value="1"/>
</dbReference>
<keyword evidence="2 4" id="KW-0067">ATP-binding</keyword>
<proteinExistence type="predicted"/>
<dbReference type="OrthoDB" id="7875923at2"/>
<dbReference type="CDD" id="cd03216">
    <property type="entry name" value="ABC_Carb_Monos_I"/>
    <property type="match status" value="1"/>
</dbReference>
<evidence type="ECO:0000313" key="4">
    <source>
        <dbReference type="EMBL" id="TQL48848.1"/>
    </source>
</evidence>
<dbReference type="InterPro" id="IPR003593">
    <property type="entry name" value="AAA+_ATPase"/>
</dbReference>
<dbReference type="SMART" id="SM00382">
    <property type="entry name" value="AAA"/>
    <property type="match status" value="1"/>
</dbReference>
<comment type="caution">
    <text evidence="4">The sequence shown here is derived from an EMBL/GenBank/DDBJ whole genome shotgun (WGS) entry which is preliminary data.</text>
</comment>
<gene>
    <name evidence="4" type="ORF">FB562_1954</name>
</gene>
<dbReference type="RefSeq" id="WP_141880913.1">
    <property type="nucleotide sequence ID" value="NZ_VFOM01000001.1"/>
</dbReference>
<dbReference type="Gene3D" id="3.40.50.300">
    <property type="entry name" value="P-loop containing nucleotide triphosphate hydrolases"/>
    <property type="match status" value="1"/>
</dbReference>
<dbReference type="Pfam" id="PF00005">
    <property type="entry name" value="ABC_tran"/>
    <property type="match status" value="1"/>
</dbReference>